<dbReference type="Proteomes" id="UP000019149">
    <property type="component" value="Unassembled WGS sequence"/>
</dbReference>
<reference evidence="1 2" key="1">
    <citation type="journal article" date="2013" name="Nat. Genet.">
        <title>The genome of the hydatid tapeworm Echinococcus granulosus.</title>
        <authorList>
            <person name="Zheng H."/>
            <person name="Zhang W."/>
            <person name="Zhang L."/>
            <person name="Zhang Z."/>
            <person name="Li J."/>
            <person name="Lu G."/>
            <person name="Zhu Y."/>
            <person name="Wang Y."/>
            <person name="Huang Y."/>
            <person name="Liu J."/>
            <person name="Kang H."/>
            <person name="Chen J."/>
            <person name="Wang L."/>
            <person name="Chen A."/>
            <person name="Yu S."/>
            <person name="Gao Z."/>
            <person name="Jin L."/>
            <person name="Gu W."/>
            <person name="Wang Z."/>
            <person name="Zhao L."/>
            <person name="Shi B."/>
            <person name="Wen H."/>
            <person name="Lin R."/>
            <person name="Jones M.K."/>
            <person name="Brejova B."/>
            <person name="Vinar T."/>
            <person name="Zhao G."/>
            <person name="McManus D.P."/>
            <person name="Chen Z."/>
            <person name="Zhou Y."/>
            <person name="Wang S."/>
        </authorList>
    </citation>
    <scope>NUCLEOTIDE SEQUENCE [LARGE SCALE GENOMIC DNA]</scope>
</reference>
<evidence type="ECO:0000313" key="2">
    <source>
        <dbReference type="Proteomes" id="UP000019149"/>
    </source>
</evidence>
<protein>
    <submittedName>
        <fullName evidence="1">Uncharacterized protein</fullName>
    </submittedName>
</protein>
<evidence type="ECO:0000313" key="1">
    <source>
        <dbReference type="EMBL" id="EUB54342.1"/>
    </source>
</evidence>
<dbReference type="RefSeq" id="XP_024345538.1">
    <property type="nucleotide sequence ID" value="XM_024500045.1"/>
</dbReference>
<dbReference type="CTD" id="36346511"/>
<dbReference type="GeneID" id="36346511"/>
<name>W6U7J9_ECHGR</name>
<proteinExistence type="predicted"/>
<comment type="caution">
    <text evidence="1">The sequence shown here is derived from an EMBL/GenBank/DDBJ whole genome shotgun (WGS) entry which is preliminary data.</text>
</comment>
<organism evidence="1 2">
    <name type="scientific">Echinococcus granulosus</name>
    <name type="common">Hydatid tapeworm</name>
    <dbReference type="NCBI Taxonomy" id="6210"/>
    <lineage>
        <taxon>Eukaryota</taxon>
        <taxon>Metazoa</taxon>
        <taxon>Spiralia</taxon>
        <taxon>Lophotrochozoa</taxon>
        <taxon>Platyhelminthes</taxon>
        <taxon>Cestoda</taxon>
        <taxon>Eucestoda</taxon>
        <taxon>Cyclophyllidea</taxon>
        <taxon>Taeniidae</taxon>
        <taxon>Echinococcus</taxon>
        <taxon>Echinococcus granulosus group</taxon>
    </lineage>
</organism>
<gene>
    <name evidence="1" type="ORF">EGR_10796</name>
</gene>
<accession>W6U7J9</accession>
<keyword evidence="2" id="KW-1185">Reference proteome</keyword>
<sequence>MQLSTSSKYMTSLINAKRSYLSSQKGITSIPIGLNEENRNLALDFFISSKAIATSKHSHERHLRHAF</sequence>
<dbReference type="KEGG" id="egl:EGR_10796"/>
<dbReference type="EMBL" id="APAU02000272">
    <property type="protein sequence ID" value="EUB54342.1"/>
    <property type="molecule type" value="Genomic_DNA"/>
</dbReference>
<dbReference type="AlphaFoldDB" id="W6U7J9"/>